<dbReference type="EMBL" id="SIUB01000003">
    <property type="protein sequence ID" value="TBN53812.1"/>
    <property type="molecule type" value="Genomic_DNA"/>
</dbReference>
<organism evidence="2 3">
    <name type="scientific">Hansschlegelia quercus</name>
    <dbReference type="NCBI Taxonomy" id="2528245"/>
    <lineage>
        <taxon>Bacteria</taxon>
        <taxon>Pseudomonadati</taxon>
        <taxon>Pseudomonadota</taxon>
        <taxon>Alphaproteobacteria</taxon>
        <taxon>Hyphomicrobiales</taxon>
        <taxon>Methylopilaceae</taxon>
        <taxon>Hansschlegelia</taxon>
    </lineage>
</organism>
<gene>
    <name evidence="2" type="ORF">EYR15_08425</name>
</gene>
<keyword evidence="3" id="KW-1185">Reference proteome</keyword>
<reference evidence="2 3" key="1">
    <citation type="submission" date="2019-02" db="EMBL/GenBank/DDBJ databases">
        <title>Hansschlegelia quercus sp. nov., a novel methylotrophic bacterium from buds of oak (Quercus robur L.).</title>
        <authorList>
            <person name="Agafonova N.V."/>
            <person name="Kaparullina E.N."/>
            <person name="Grouzdev D.S."/>
            <person name="Doronina N.V."/>
        </authorList>
    </citation>
    <scope>NUCLEOTIDE SEQUENCE [LARGE SCALE GENOMIC DNA]</scope>
    <source>
        <strain evidence="2 3">Dub</strain>
    </source>
</reference>
<dbReference type="OrthoDB" id="9809788at2"/>
<sequence>MVLGATAAIVLSDLDGWWPLDLRDRPGALTPWRLRLLAADEKSCLATLRRSGIAPLTVSQRPLVNGCGYTDGVAPAAFALALDKPPVMRCALAATYAAWERHVVQPAAKRRLGSEVREISHFGAYSCRDIRGRPGRRSQHATANAIDISGFTLANGRQLTLSRDWKDDGAEGRFLREIRDGACGLFVGVLSPDWNAAHADHFHLDMGRFGVCR</sequence>
<dbReference type="Proteomes" id="UP000291613">
    <property type="component" value="Unassembled WGS sequence"/>
</dbReference>
<protein>
    <submittedName>
        <fullName evidence="2">Extensin family protein</fullName>
    </submittedName>
</protein>
<evidence type="ECO:0000313" key="3">
    <source>
        <dbReference type="Proteomes" id="UP000291613"/>
    </source>
</evidence>
<evidence type="ECO:0000313" key="2">
    <source>
        <dbReference type="EMBL" id="TBN53812.1"/>
    </source>
</evidence>
<accession>A0A4Q9GI95</accession>
<feature type="domain" description="Extensin-like C-terminal" evidence="1">
    <location>
        <begin position="43"/>
        <end position="213"/>
    </location>
</feature>
<name>A0A4Q9GI95_9HYPH</name>
<comment type="caution">
    <text evidence="2">The sequence shown here is derived from an EMBL/GenBank/DDBJ whole genome shotgun (WGS) entry which is preliminary data.</text>
</comment>
<proteinExistence type="predicted"/>
<dbReference type="AlphaFoldDB" id="A0A4Q9GI95"/>
<evidence type="ECO:0000259" key="1">
    <source>
        <dbReference type="Pfam" id="PF06904"/>
    </source>
</evidence>
<dbReference type="InterPro" id="IPR009683">
    <property type="entry name" value="Extensin-like_C"/>
</dbReference>
<dbReference type="Pfam" id="PF06904">
    <property type="entry name" value="Extensin-like_C"/>
    <property type="match status" value="1"/>
</dbReference>